<gene>
    <name evidence="3" type="ORF">L873DRAFT_1803447</name>
</gene>
<protein>
    <submittedName>
        <fullName evidence="3">Uncharacterized protein</fullName>
    </submittedName>
</protein>
<reference evidence="3 4" key="1">
    <citation type="journal article" date="2018" name="Nat. Ecol. Evol.">
        <title>Pezizomycetes genomes reveal the molecular basis of ectomycorrhizal truffle lifestyle.</title>
        <authorList>
            <person name="Murat C."/>
            <person name="Payen T."/>
            <person name="Noel B."/>
            <person name="Kuo A."/>
            <person name="Morin E."/>
            <person name="Chen J."/>
            <person name="Kohler A."/>
            <person name="Krizsan K."/>
            <person name="Balestrini R."/>
            <person name="Da Silva C."/>
            <person name="Montanini B."/>
            <person name="Hainaut M."/>
            <person name="Levati E."/>
            <person name="Barry K.W."/>
            <person name="Belfiori B."/>
            <person name="Cichocki N."/>
            <person name="Clum A."/>
            <person name="Dockter R.B."/>
            <person name="Fauchery L."/>
            <person name="Guy J."/>
            <person name="Iotti M."/>
            <person name="Le Tacon F."/>
            <person name="Lindquist E.A."/>
            <person name="Lipzen A."/>
            <person name="Malagnac F."/>
            <person name="Mello A."/>
            <person name="Molinier V."/>
            <person name="Miyauchi S."/>
            <person name="Poulain J."/>
            <person name="Riccioni C."/>
            <person name="Rubini A."/>
            <person name="Sitrit Y."/>
            <person name="Splivallo R."/>
            <person name="Traeger S."/>
            <person name="Wang M."/>
            <person name="Zifcakova L."/>
            <person name="Wipf D."/>
            <person name="Zambonelli A."/>
            <person name="Paolocci F."/>
            <person name="Nowrousian M."/>
            <person name="Ottonello S."/>
            <person name="Baldrian P."/>
            <person name="Spatafora J.W."/>
            <person name="Henrissat B."/>
            <person name="Nagy L.G."/>
            <person name="Aury J.M."/>
            <person name="Wincker P."/>
            <person name="Grigoriev I.V."/>
            <person name="Bonfante P."/>
            <person name="Martin F.M."/>
        </authorList>
    </citation>
    <scope>NUCLEOTIDE SEQUENCE [LARGE SCALE GENOMIC DNA]</scope>
    <source>
        <strain evidence="3 4">120613-1</strain>
    </source>
</reference>
<dbReference type="EMBL" id="ML120372">
    <property type="protein sequence ID" value="RPB01639.1"/>
    <property type="molecule type" value="Genomic_DNA"/>
</dbReference>
<proteinExistence type="predicted"/>
<evidence type="ECO:0000256" key="2">
    <source>
        <dbReference type="SAM" id="SignalP"/>
    </source>
</evidence>
<keyword evidence="4" id="KW-1185">Reference proteome</keyword>
<dbReference type="Proteomes" id="UP000276215">
    <property type="component" value="Unassembled WGS sequence"/>
</dbReference>
<feature type="transmembrane region" description="Helical" evidence="1">
    <location>
        <begin position="12"/>
        <end position="32"/>
    </location>
</feature>
<organism evidence="3 4">
    <name type="scientific">Choiromyces venosus 120613-1</name>
    <dbReference type="NCBI Taxonomy" id="1336337"/>
    <lineage>
        <taxon>Eukaryota</taxon>
        <taxon>Fungi</taxon>
        <taxon>Dikarya</taxon>
        <taxon>Ascomycota</taxon>
        <taxon>Pezizomycotina</taxon>
        <taxon>Pezizomycetes</taxon>
        <taxon>Pezizales</taxon>
        <taxon>Tuberaceae</taxon>
        <taxon>Choiromyces</taxon>
    </lineage>
</organism>
<feature type="chain" id="PRO_5018072100" evidence="2">
    <location>
        <begin position="16"/>
        <end position="52"/>
    </location>
</feature>
<sequence length="52" mass="5583">MAILHLGPSVHWALAGCILLSSIGSSAVHCTVQSRLLMLNDYGRTFRDGDVV</sequence>
<name>A0A3N4JX93_9PEZI</name>
<keyword evidence="1" id="KW-1133">Transmembrane helix</keyword>
<feature type="signal peptide" evidence="2">
    <location>
        <begin position="1"/>
        <end position="15"/>
    </location>
</feature>
<accession>A0A3N4JX93</accession>
<keyword evidence="1" id="KW-0472">Membrane</keyword>
<keyword evidence="1" id="KW-0812">Transmembrane</keyword>
<keyword evidence="2" id="KW-0732">Signal</keyword>
<evidence type="ECO:0000313" key="3">
    <source>
        <dbReference type="EMBL" id="RPB01639.1"/>
    </source>
</evidence>
<dbReference type="AlphaFoldDB" id="A0A3N4JX93"/>
<evidence type="ECO:0000256" key="1">
    <source>
        <dbReference type="SAM" id="Phobius"/>
    </source>
</evidence>
<evidence type="ECO:0000313" key="4">
    <source>
        <dbReference type="Proteomes" id="UP000276215"/>
    </source>
</evidence>